<comment type="caution">
    <text evidence="2">The sequence shown here is derived from an EMBL/GenBank/DDBJ whole genome shotgun (WGS) entry which is preliminary data.</text>
</comment>
<evidence type="ECO:0000313" key="2">
    <source>
        <dbReference type="EMBL" id="HGQ73969.1"/>
    </source>
</evidence>
<evidence type="ECO:0000256" key="1">
    <source>
        <dbReference type="SAM" id="Phobius"/>
    </source>
</evidence>
<reference evidence="2" key="1">
    <citation type="journal article" date="2020" name="mSystems">
        <title>Genome- and Community-Level Interaction Insights into Carbon Utilization and Element Cycling Functions of Hydrothermarchaeota in Hydrothermal Sediment.</title>
        <authorList>
            <person name="Zhou Z."/>
            <person name="Liu Y."/>
            <person name="Xu W."/>
            <person name="Pan J."/>
            <person name="Luo Z.H."/>
            <person name="Li M."/>
        </authorList>
    </citation>
    <scope>NUCLEOTIDE SEQUENCE [LARGE SCALE GENOMIC DNA]</scope>
    <source>
        <strain evidence="2">SpSt-648</strain>
    </source>
</reference>
<keyword evidence="1" id="KW-1133">Transmembrane helix</keyword>
<proteinExistence type="predicted"/>
<feature type="transmembrane region" description="Helical" evidence="1">
    <location>
        <begin position="193"/>
        <end position="213"/>
    </location>
</feature>
<dbReference type="Pfam" id="PF04123">
    <property type="entry name" value="DUF373"/>
    <property type="match status" value="1"/>
</dbReference>
<name>A0A7C4NPK2_STAMA</name>
<protein>
    <submittedName>
        <fullName evidence="2">DUF373 family protein</fullName>
    </submittedName>
</protein>
<gene>
    <name evidence="2" type="ORF">ENU20_02700</name>
</gene>
<keyword evidence="1" id="KW-0472">Membrane</keyword>
<feature type="transmembrane region" description="Helical" evidence="1">
    <location>
        <begin position="290"/>
        <end position="311"/>
    </location>
</feature>
<dbReference type="AlphaFoldDB" id="A0A7C4NPK2"/>
<feature type="transmembrane region" description="Helical" evidence="1">
    <location>
        <begin position="225"/>
        <end position="250"/>
    </location>
</feature>
<dbReference type="EMBL" id="DTBP01000017">
    <property type="protein sequence ID" value="HGQ73969.1"/>
    <property type="molecule type" value="Genomic_DNA"/>
</dbReference>
<organism evidence="2">
    <name type="scientific">Staphylothermus marinus</name>
    <dbReference type="NCBI Taxonomy" id="2280"/>
    <lineage>
        <taxon>Archaea</taxon>
        <taxon>Thermoproteota</taxon>
        <taxon>Thermoprotei</taxon>
        <taxon>Desulfurococcales</taxon>
        <taxon>Desulfurococcaceae</taxon>
        <taxon>Staphylothermus</taxon>
    </lineage>
</organism>
<dbReference type="PANTHER" id="PTHR38815:SF1">
    <property type="entry name" value="DUF373 FAMILY PROTEIN"/>
    <property type="match status" value="1"/>
</dbReference>
<sequence>MMLMTLSRNDKVLVLVVDFDDDLSLANVETPVIGYENVLKVGCSFGVVKPKDSDLNAIFVGLNTYNEFKNKGFNVEIAVVSGSREDGPASFIKISKQLDYLKEKLGFSHIYLVSDSPQDEAIIPLLNSYGKVIGIERAIVEQIRSVEETYLVLSKYLKKAFTEQPYAKYFLGIPGLLIFTYIVLFILGLSEYITWFSLLIFSIIMITKGFGVIDRIREFWRTSIFSGVLIGASTVLLTYTVIIVIIILYLEGYSFQALYSIVNLASYPLIIALILLLSSRVVYRIVKNDPRVWVEAIYGVIIVFFIVYLVNLNSKIETISSVDGLNKIIELLSIDYTVIFTAMITVIVITIFFLILETLVFQIRK</sequence>
<feature type="transmembrane region" description="Helical" evidence="1">
    <location>
        <begin position="166"/>
        <end position="187"/>
    </location>
</feature>
<feature type="transmembrane region" description="Helical" evidence="1">
    <location>
        <begin position="331"/>
        <end position="356"/>
    </location>
</feature>
<dbReference type="InterPro" id="IPR007254">
    <property type="entry name" value="DUF373"/>
</dbReference>
<keyword evidence="1" id="KW-0812">Transmembrane</keyword>
<dbReference type="PANTHER" id="PTHR38815">
    <property type="entry name" value="HYPOTHETICAL MEMBRANE PROTEIN, CONSERVED, DUF373 FAMILY"/>
    <property type="match status" value="1"/>
</dbReference>
<accession>A0A7C4NPK2</accession>
<feature type="transmembrane region" description="Helical" evidence="1">
    <location>
        <begin position="256"/>
        <end position="278"/>
    </location>
</feature>